<evidence type="ECO:0000256" key="1">
    <source>
        <dbReference type="SAM" id="MobiDB-lite"/>
    </source>
</evidence>
<proteinExistence type="predicted"/>
<dbReference type="InterPro" id="IPR038610">
    <property type="entry name" value="FliK-like_C_sf"/>
</dbReference>
<feature type="domain" description="Flagellar hook-length control protein-like C-terminal" evidence="2">
    <location>
        <begin position="367"/>
        <end position="437"/>
    </location>
</feature>
<dbReference type="Gene3D" id="3.30.750.140">
    <property type="match status" value="1"/>
</dbReference>
<feature type="region of interest" description="Disordered" evidence="1">
    <location>
        <begin position="237"/>
        <end position="297"/>
    </location>
</feature>
<dbReference type="AlphaFoldDB" id="A0A6P1T348"/>
<feature type="compositionally biased region" description="Basic and acidic residues" evidence="1">
    <location>
        <begin position="265"/>
        <end position="283"/>
    </location>
</feature>
<dbReference type="InterPro" id="IPR021136">
    <property type="entry name" value="Flagellar_hook_control-like_C"/>
</dbReference>
<evidence type="ECO:0000313" key="3">
    <source>
        <dbReference type="EMBL" id="QHQ36437.1"/>
    </source>
</evidence>
<accession>A0A6P1T348</accession>
<dbReference type="KEGG" id="amaq:GO499_15265"/>
<feature type="region of interest" description="Disordered" evidence="1">
    <location>
        <begin position="159"/>
        <end position="194"/>
    </location>
</feature>
<dbReference type="Pfam" id="PF02120">
    <property type="entry name" value="Flg_hook"/>
    <property type="match status" value="1"/>
</dbReference>
<name>A0A6P1T348_9RHOB</name>
<dbReference type="Proteomes" id="UP000464495">
    <property type="component" value="Chromosome"/>
</dbReference>
<evidence type="ECO:0000313" key="4">
    <source>
        <dbReference type="Proteomes" id="UP000464495"/>
    </source>
</evidence>
<reference evidence="3 4" key="1">
    <citation type="submission" date="2019-12" db="EMBL/GenBank/DDBJ databases">
        <title>Complete genome sequence of Algicella marina strain 9Alg 56(T) isolated from the red alga Tichocarpus crinitus.</title>
        <authorList>
            <person name="Kim S.-G."/>
            <person name="Nedashkovskaya O.I."/>
        </authorList>
    </citation>
    <scope>NUCLEOTIDE SEQUENCE [LARGE SCALE GENOMIC DNA]</scope>
    <source>
        <strain evidence="3 4">9Alg 56</strain>
    </source>
</reference>
<sequence>MCSEERQHQGTFPMTPLEVITNSTQPVKGADGKASAKLALSGGFGKGDGDGFEDAIKTAEMELKLKVRGADAPEAELLPPKPRAFPVTDVLPADSDVAVKETVGGSQEPELPDKEVDGPALEMVRIDMPSPETRQTPVPTGQMAPDGVVQTVDTPVQVRQQATAQDDDSPTADVRPEVRQTVSENELPVQKEAALARSVPVSTVPGADVSASFTETETALQSAAQPRPEVQTDTAVKDFGRKPPADQTPAQAISSPPAAKVGHGRPREETPVADQSERVEATVKETGVQLKKGSSATQGATLAPLEAKAANVVLSELPGTGLMEDTIGREQMSVIRAQEGVVSQISRSHGIALQILQQVLPQLGVVTQRNGGDGNVEIRLDPPELGKVRISMSGNEASLTANVFVERAEVEALLRRNADVLHSALSEAGFDGLSLNFGGAAEDLPDSNIADAETGGSVKAADIEPLSLHLTLGRQAVGEGRLDIRL</sequence>
<gene>
    <name evidence="3" type="ORF">GO499_15265</name>
</gene>
<protein>
    <recommendedName>
        <fullName evidence="2">Flagellar hook-length control protein-like C-terminal domain-containing protein</fullName>
    </recommendedName>
</protein>
<dbReference type="CDD" id="cd17470">
    <property type="entry name" value="T3SS_Flik_C"/>
    <property type="match status" value="1"/>
</dbReference>
<organism evidence="3 4">
    <name type="scientific">Algicella marina</name>
    <dbReference type="NCBI Taxonomy" id="2683284"/>
    <lineage>
        <taxon>Bacteria</taxon>
        <taxon>Pseudomonadati</taxon>
        <taxon>Pseudomonadota</taxon>
        <taxon>Alphaproteobacteria</taxon>
        <taxon>Rhodobacterales</taxon>
        <taxon>Paracoccaceae</taxon>
        <taxon>Algicella</taxon>
    </lineage>
</organism>
<keyword evidence="4" id="KW-1185">Reference proteome</keyword>
<dbReference type="EMBL" id="CP046620">
    <property type="protein sequence ID" value="QHQ36437.1"/>
    <property type="molecule type" value="Genomic_DNA"/>
</dbReference>
<evidence type="ECO:0000259" key="2">
    <source>
        <dbReference type="Pfam" id="PF02120"/>
    </source>
</evidence>